<proteinExistence type="predicted"/>
<dbReference type="Proteomes" id="UP000265520">
    <property type="component" value="Unassembled WGS sequence"/>
</dbReference>
<dbReference type="InterPro" id="IPR053151">
    <property type="entry name" value="RNase_H-like"/>
</dbReference>
<dbReference type="PANTHER" id="PTHR47723:SF19">
    <property type="entry name" value="POLYNUCLEOTIDYL TRANSFERASE, RIBONUCLEASE H-LIKE SUPERFAMILY PROTEIN"/>
    <property type="match status" value="1"/>
</dbReference>
<evidence type="ECO:0000313" key="2">
    <source>
        <dbReference type="Proteomes" id="UP000265520"/>
    </source>
</evidence>
<accession>A0A392MYS1</accession>
<protein>
    <submittedName>
        <fullName evidence="1">Ribonuclease H</fullName>
    </submittedName>
</protein>
<organism evidence="1 2">
    <name type="scientific">Trifolium medium</name>
    <dbReference type="NCBI Taxonomy" id="97028"/>
    <lineage>
        <taxon>Eukaryota</taxon>
        <taxon>Viridiplantae</taxon>
        <taxon>Streptophyta</taxon>
        <taxon>Embryophyta</taxon>
        <taxon>Tracheophyta</taxon>
        <taxon>Spermatophyta</taxon>
        <taxon>Magnoliopsida</taxon>
        <taxon>eudicotyledons</taxon>
        <taxon>Gunneridae</taxon>
        <taxon>Pentapetalae</taxon>
        <taxon>rosids</taxon>
        <taxon>fabids</taxon>
        <taxon>Fabales</taxon>
        <taxon>Fabaceae</taxon>
        <taxon>Papilionoideae</taxon>
        <taxon>50 kb inversion clade</taxon>
        <taxon>NPAAA clade</taxon>
        <taxon>Hologalegina</taxon>
        <taxon>IRL clade</taxon>
        <taxon>Trifolieae</taxon>
        <taxon>Trifolium</taxon>
    </lineage>
</organism>
<comment type="caution">
    <text evidence="1">The sequence shown here is derived from an EMBL/GenBank/DDBJ whole genome shotgun (WGS) entry which is preliminary data.</text>
</comment>
<dbReference type="PANTHER" id="PTHR47723">
    <property type="entry name" value="OS05G0353850 PROTEIN"/>
    <property type="match status" value="1"/>
</dbReference>
<dbReference type="AlphaFoldDB" id="A0A392MYS1"/>
<dbReference type="EMBL" id="LXQA010022774">
    <property type="protein sequence ID" value="MCH92473.1"/>
    <property type="molecule type" value="Genomic_DNA"/>
</dbReference>
<name>A0A392MYS1_9FABA</name>
<reference evidence="1 2" key="1">
    <citation type="journal article" date="2018" name="Front. Plant Sci.">
        <title>Red Clover (Trifolium pratense) and Zigzag Clover (T. medium) - A Picture of Genomic Similarities and Differences.</title>
        <authorList>
            <person name="Dluhosova J."/>
            <person name="Istvanek J."/>
            <person name="Nedelnik J."/>
            <person name="Repkova J."/>
        </authorList>
    </citation>
    <scope>NUCLEOTIDE SEQUENCE [LARGE SCALE GENOMIC DNA]</scope>
    <source>
        <strain evidence="2">cv. 10/8</strain>
        <tissue evidence="1">Leaf</tissue>
    </source>
</reference>
<sequence>MQLLKIDSDGVVADRQYTQNNIGWKKPDDGFVGLNCEGAVIAAISAAGCGGVTRNSDGNFLTAFAANLGICSVVHAELWDIDK</sequence>
<gene>
    <name evidence="1" type="ORF">A2U01_0013413</name>
</gene>
<keyword evidence="2" id="KW-1185">Reference proteome</keyword>
<evidence type="ECO:0000313" key="1">
    <source>
        <dbReference type="EMBL" id="MCH92473.1"/>
    </source>
</evidence>